<evidence type="ECO:0000256" key="1">
    <source>
        <dbReference type="SAM" id="MobiDB-lite"/>
    </source>
</evidence>
<evidence type="ECO:0000313" key="3">
    <source>
        <dbReference type="Proteomes" id="UP000824540"/>
    </source>
</evidence>
<feature type="region of interest" description="Disordered" evidence="1">
    <location>
        <begin position="206"/>
        <end position="240"/>
    </location>
</feature>
<comment type="caution">
    <text evidence="2">The sequence shown here is derived from an EMBL/GenBank/DDBJ whole genome shotgun (WGS) entry which is preliminary data.</text>
</comment>
<sequence length="282" mass="31404">MFFADVSGPERDGIVLPDIKDCCSPLRQELHSVPKSGLDSRRVSLQGAGVISGDIPWTVARLRAVAENPCGPPQTQLEIGLQSLWDSIECLTERYPSLRRPPLSHTLSALHLSLQEVKSQTKTETKRYSEIFRDFDNLELTLIQGTVEDLLQDPDNSQSIGETVSTETTENTELDEITSEDGFCAELRSEGDEKDGTFSAQMIQRAREGEEERKDQECENSCSKRNENPVKASLSRQGWPSGRSLHKWVEPLQFGGMFLVDVVNTVAVQSHLRLGITESDTV</sequence>
<accession>A0A8T2NEV3</accession>
<protein>
    <submittedName>
        <fullName evidence="2">Uncharacterized protein</fullName>
    </submittedName>
</protein>
<dbReference type="EMBL" id="JAFBMS010000079">
    <property type="protein sequence ID" value="KAG9337840.1"/>
    <property type="molecule type" value="Genomic_DNA"/>
</dbReference>
<feature type="compositionally biased region" description="Basic and acidic residues" evidence="1">
    <location>
        <begin position="206"/>
        <end position="228"/>
    </location>
</feature>
<gene>
    <name evidence="2" type="ORF">JZ751_027491</name>
</gene>
<dbReference type="Proteomes" id="UP000824540">
    <property type="component" value="Unassembled WGS sequence"/>
</dbReference>
<reference evidence="2" key="1">
    <citation type="thesis" date="2021" institute="BYU ScholarsArchive" country="Provo, UT, USA">
        <title>Applications of and Algorithms for Genome Assembly and Genomic Analyses with an Emphasis on Marine Teleosts.</title>
        <authorList>
            <person name="Pickett B.D."/>
        </authorList>
    </citation>
    <scope>NUCLEOTIDE SEQUENCE</scope>
    <source>
        <strain evidence="2">HI-2016</strain>
    </source>
</reference>
<proteinExistence type="predicted"/>
<name>A0A8T2NEV3_9TELE</name>
<keyword evidence="3" id="KW-1185">Reference proteome</keyword>
<organism evidence="2 3">
    <name type="scientific">Albula glossodonta</name>
    <name type="common">roundjaw bonefish</name>
    <dbReference type="NCBI Taxonomy" id="121402"/>
    <lineage>
        <taxon>Eukaryota</taxon>
        <taxon>Metazoa</taxon>
        <taxon>Chordata</taxon>
        <taxon>Craniata</taxon>
        <taxon>Vertebrata</taxon>
        <taxon>Euteleostomi</taxon>
        <taxon>Actinopterygii</taxon>
        <taxon>Neopterygii</taxon>
        <taxon>Teleostei</taxon>
        <taxon>Albuliformes</taxon>
        <taxon>Albulidae</taxon>
        <taxon>Albula</taxon>
    </lineage>
</organism>
<dbReference type="AlphaFoldDB" id="A0A8T2NEV3"/>
<evidence type="ECO:0000313" key="2">
    <source>
        <dbReference type="EMBL" id="KAG9337840.1"/>
    </source>
</evidence>